<sequence>MKHRYATKDELVIAIVTDKTEKGVLLLLQHANDSFTKQPILMSKEKALTTKHQLFFSHYESFFGVDLQIRSYPLNNDHSQSLRGIFIPVEKMDYLMQMDLDRFNGAFHPSSKAFMQTIEELLDHLTEKEVTPTAQGYWTFSSQLSSEIRELAIPVLSQKTDDPVVFIEKNKEKVLKWFEDWLQHYVPKSETFSKLIQIYKKSLSMNTDDPHIDQWIQALSNPNQSFLISNHLYPICTHLWNGKTPEPFQLQLVIYEPESHKGAWRLEWYLKEWLTQTFVSITNIVAGDHPFRSNPIPWLKRESSIFEKEGLPFSYFDEESYRFYMDHDTFADYLLHGVKRLEEKGVSVLIPESLKKKIVPRLKARLSLYDPEENIQIVRPWVKSHVSWQLKVQDLEIEESLFRKMVQQQQRVIHIHDAWVVWDLDMASKLLSHVDQSAESGAPFTFFDGLRAALHETDSYPSGENTADEQGSLPIDWSLSTAATDLLEAEKGQTKGLISLKWIDLLRDYQQQGTEWLLKMRKVHLGCCLADDMGLGKTIQTIAYIDEVHSHEQSSTPFLILCPSSLVHNWTKELKKFAENLSVYHHSGSPIEREQHFNEQKSTADVIVCSYPVATRDLDLFRSIHWCGCIYDEAQLLKNSRTKQRKAMKELKAKHHVALSGTPIENHPIEMWSMMDLLNPGLLKDDVWFTENFLSTTNSKDKEDKLSHLRSIVRPFLLRRTKEAFMEELALPEKTSVDHIVSLSTEQQVLYEAVVEEFNDSYDEDHPVPLQRALLFKTMTKLKQICNHPGQLFKETGDFLFEQGRSEKWDLARKIMESWLTTNKRGLIFTQYRFVGSLIQAYGQRHWNISIPFFHGGLSSKKREEMIEQFQSHQTAPIMVISLRAGGFGINMTEATEVIHYDRWWNPAVEAQATDRIHRIGQTKPVQVHTITTAGTIEDRIAHLLQQKKKLQKAVIDGRPLPIWTLSKAELNELFKKP</sequence>
<dbReference type="Pfam" id="PF12419">
    <property type="entry name" value="DUF3670"/>
    <property type="match status" value="1"/>
</dbReference>
<reference evidence="4 5" key="1">
    <citation type="submission" date="2017-10" db="EMBL/GenBank/DDBJ databases">
        <title>Bacillus sp. nov., a halophilic bacterium isolated from a Keqin Lake.</title>
        <authorList>
            <person name="Wang H."/>
        </authorList>
    </citation>
    <scope>NUCLEOTIDE SEQUENCE [LARGE SCALE GENOMIC DNA]</scope>
    <source>
        <strain evidence="4 5">KQ-12</strain>
    </source>
</reference>
<dbReference type="CDD" id="cd18793">
    <property type="entry name" value="SF2_C_SNF"/>
    <property type="match status" value="1"/>
</dbReference>
<dbReference type="Proteomes" id="UP000248214">
    <property type="component" value="Unassembled WGS sequence"/>
</dbReference>
<dbReference type="InterPro" id="IPR014001">
    <property type="entry name" value="Helicase_ATP-bd"/>
</dbReference>
<dbReference type="Pfam" id="PF00176">
    <property type="entry name" value="SNF2-rel_dom"/>
    <property type="match status" value="1"/>
</dbReference>
<evidence type="ECO:0000313" key="4">
    <source>
        <dbReference type="EMBL" id="PYZ93553.1"/>
    </source>
</evidence>
<dbReference type="SUPFAM" id="SSF52540">
    <property type="entry name" value="P-loop containing nucleoside triphosphate hydrolases"/>
    <property type="match status" value="2"/>
</dbReference>
<dbReference type="Gene3D" id="3.40.50.300">
    <property type="entry name" value="P-loop containing nucleotide triphosphate hydrolases"/>
    <property type="match status" value="1"/>
</dbReference>
<evidence type="ECO:0008006" key="6">
    <source>
        <dbReference type="Google" id="ProtNLM"/>
    </source>
</evidence>
<feature type="domain" description="Helicase C-terminal" evidence="3">
    <location>
        <begin position="814"/>
        <end position="967"/>
    </location>
</feature>
<dbReference type="Pfam" id="PF00271">
    <property type="entry name" value="Helicase_C"/>
    <property type="match status" value="1"/>
</dbReference>
<evidence type="ECO:0000259" key="2">
    <source>
        <dbReference type="PROSITE" id="PS51192"/>
    </source>
</evidence>
<dbReference type="InterPro" id="IPR000330">
    <property type="entry name" value="SNF2_N"/>
</dbReference>
<dbReference type="EMBL" id="PDOD01000002">
    <property type="protein sequence ID" value="PYZ93553.1"/>
    <property type="molecule type" value="Genomic_DNA"/>
</dbReference>
<dbReference type="InterPro" id="IPR022138">
    <property type="entry name" value="DUF3670"/>
</dbReference>
<dbReference type="InterPro" id="IPR049730">
    <property type="entry name" value="SNF2/RAD54-like_C"/>
</dbReference>
<protein>
    <recommendedName>
        <fullName evidence="6">ATP-dependent helicase</fullName>
    </recommendedName>
</protein>
<dbReference type="RefSeq" id="WP_110609584.1">
    <property type="nucleotide sequence ID" value="NZ_PDOD01000002.1"/>
</dbReference>
<keyword evidence="5" id="KW-1185">Reference proteome</keyword>
<comment type="caution">
    <text evidence="4">The sequence shown here is derived from an EMBL/GenBank/DDBJ whole genome shotgun (WGS) entry which is preliminary data.</text>
</comment>
<dbReference type="PROSITE" id="PS51194">
    <property type="entry name" value="HELICASE_CTER"/>
    <property type="match status" value="1"/>
</dbReference>
<dbReference type="InterPro" id="IPR001650">
    <property type="entry name" value="Helicase_C-like"/>
</dbReference>
<dbReference type="InterPro" id="IPR027417">
    <property type="entry name" value="P-loop_NTPase"/>
</dbReference>
<dbReference type="PROSITE" id="PS51192">
    <property type="entry name" value="HELICASE_ATP_BIND_1"/>
    <property type="match status" value="1"/>
</dbReference>
<gene>
    <name evidence="4" type="ORF">CR194_10325</name>
</gene>
<dbReference type="InterPro" id="IPR038718">
    <property type="entry name" value="SNF2-like_sf"/>
</dbReference>
<dbReference type="OrthoDB" id="9760715at2"/>
<dbReference type="Gene3D" id="3.40.50.10810">
    <property type="entry name" value="Tandem AAA-ATPase domain"/>
    <property type="match status" value="1"/>
</dbReference>
<feature type="domain" description="Helicase ATP-binding" evidence="2">
    <location>
        <begin position="518"/>
        <end position="681"/>
    </location>
</feature>
<dbReference type="AlphaFoldDB" id="A0A323TLU1"/>
<keyword evidence="1" id="KW-0378">Hydrolase</keyword>
<dbReference type="SMART" id="SM00490">
    <property type="entry name" value="HELICc"/>
    <property type="match status" value="1"/>
</dbReference>
<evidence type="ECO:0000259" key="3">
    <source>
        <dbReference type="PROSITE" id="PS51194"/>
    </source>
</evidence>
<dbReference type="GO" id="GO:0005524">
    <property type="term" value="F:ATP binding"/>
    <property type="evidence" value="ECO:0007669"/>
    <property type="project" value="InterPro"/>
</dbReference>
<proteinExistence type="predicted"/>
<name>A0A323TLU1_9BACI</name>
<evidence type="ECO:0000256" key="1">
    <source>
        <dbReference type="ARBA" id="ARBA00022801"/>
    </source>
</evidence>
<organism evidence="4 5">
    <name type="scientific">Salipaludibacillus keqinensis</name>
    <dbReference type="NCBI Taxonomy" id="2045207"/>
    <lineage>
        <taxon>Bacteria</taxon>
        <taxon>Bacillati</taxon>
        <taxon>Bacillota</taxon>
        <taxon>Bacilli</taxon>
        <taxon>Bacillales</taxon>
        <taxon>Bacillaceae</taxon>
    </lineage>
</organism>
<dbReference type="GO" id="GO:0016787">
    <property type="term" value="F:hydrolase activity"/>
    <property type="evidence" value="ECO:0007669"/>
    <property type="project" value="UniProtKB-KW"/>
</dbReference>
<evidence type="ECO:0000313" key="5">
    <source>
        <dbReference type="Proteomes" id="UP000248214"/>
    </source>
</evidence>
<dbReference type="SMART" id="SM00487">
    <property type="entry name" value="DEXDc"/>
    <property type="match status" value="1"/>
</dbReference>
<accession>A0A323TLU1</accession>
<dbReference type="PANTHER" id="PTHR10799">
    <property type="entry name" value="SNF2/RAD54 HELICASE FAMILY"/>
    <property type="match status" value="1"/>
</dbReference>